<accession>A0A2T0BCQ7</accession>
<keyword evidence="2" id="KW-1185">Reference proteome</keyword>
<evidence type="ECO:0000313" key="2">
    <source>
        <dbReference type="Proteomes" id="UP000239471"/>
    </source>
</evidence>
<comment type="caution">
    <text evidence="1">The sequence shown here is derived from an EMBL/GenBank/DDBJ whole genome shotgun (WGS) entry which is preliminary data.</text>
</comment>
<sequence length="296" mass="33938">MLIAILIVSSITAKTTNSKTNSFIEDNVSFSTWLWDTSEIVNNSDAIISFLVKNNVKVLHLQIDYSMNHANYRTFIRKATNNNIIVEALDGSPEWILADEPTSQNIFFDWLTSYQKATPSNEQFKGVHLDVEPYYNDQYNTNPNLIISKYQNFLLASKNSCKELNLNLGIDIPFWFNTVQYTTIYGSGNLAEWIFENIKTVSIMAYRDIATEDNGINKIIETEMSLCNKYNVNVTISVETVNIPDTPFVTFFEEGEAHMNNELNTVYLNYRTNSSFKGFAIHSLDSWEYDPLAVNR</sequence>
<evidence type="ECO:0008006" key="3">
    <source>
        <dbReference type="Google" id="ProtNLM"/>
    </source>
</evidence>
<dbReference type="RefSeq" id="WP_146127328.1">
    <property type="nucleotide sequence ID" value="NZ_PVXQ01000025.1"/>
</dbReference>
<evidence type="ECO:0000313" key="1">
    <source>
        <dbReference type="EMBL" id="PRR81686.1"/>
    </source>
</evidence>
<reference evidence="1 2" key="1">
    <citation type="submission" date="2018-03" db="EMBL/GenBank/DDBJ databases">
        <title>Genome sequence of Clostridium vincentii DSM 10228.</title>
        <authorList>
            <person name="Poehlein A."/>
            <person name="Daniel R."/>
        </authorList>
    </citation>
    <scope>NUCLEOTIDE SEQUENCE [LARGE SCALE GENOMIC DNA]</scope>
    <source>
        <strain evidence="1 2">DSM 10228</strain>
    </source>
</reference>
<dbReference type="AlphaFoldDB" id="A0A2T0BCQ7"/>
<proteinExistence type="predicted"/>
<dbReference type="Proteomes" id="UP000239471">
    <property type="component" value="Unassembled WGS sequence"/>
</dbReference>
<dbReference type="OrthoDB" id="7054537at2"/>
<organism evidence="1 2">
    <name type="scientific">Clostridium vincentii</name>
    <dbReference type="NCBI Taxonomy" id="52704"/>
    <lineage>
        <taxon>Bacteria</taxon>
        <taxon>Bacillati</taxon>
        <taxon>Bacillota</taxon>
        <taxon>Clostridia</taxon>
        <taxon>Eubacteriales</taxon>
        <taxon>Clostridiaceae</taxon>
        <taxon>Clostridium</taxon>
    </lineage>
</organism>
<protein>
    <recommendedName>
        <fullName evidence="3">Amidase</fullName>
    </recommendedName>
</protein>
<gene>
    <name evidence="1" type="ORF">CLVI_22950</name>
</gene>
<dbReference type="EMBL" id="PVXQ01000025">
    <property type="protein sequence ID" value="PRR81686.1"/>
    <property type="molecule type" value="Genomic_DNA"/>
</dbReference>
<name>A0A2T0BCQ7_9CLOT</name>